<feature type="compositionally biased region" description="Acidic residues" evidence="1">
    <location>
        <begin position="593"/>
        <end position="624"/>
    </location>
</feature>
<evidence type="ECO:0000313" key="3">
    <source>
        <dbReference type="EMBL" id="GIM16700.1"/>
    </source>
</evidence>
<protein>
    <submittedName>
        <fullName evidence="3">Uncharacterized protein</fullName>
    </submittedName>
</protein>
<dbReference type="EMBL" id="BNCQ01000083">
    <property type="protein sequence ID" value="GIM16700.1"/>
    <property type="molecule type" value="Genomic_DNA"/>
</dbReference>
<feature type="signal peptide" evidence="2">
    <location>
        <begin position="1"/>
        <end position="18"/>
    </location>
</feature>
<accession>A0A8J4GWM1</accession>
<evidence type="ECO:0000313" key="4">
    <source>
        <dbReference type="Proteomes" id="UP000722791"/>
    </source>
</evidence>
<feature type="compositionally biased region" description="Polar residues" evidence="1">
    <location>
        <begin position="145"/>
        <end position="159"/>
    </location>
</feature>
<feature type="compositionally biased region" description="Polar residues" evidence="1">
    <location>
        <begin position="309"/>
        <end position="325"/>
    </location>
</feature>
<feature type="region of interest" description="Disordered" evidence="1">
    <location>
        <begin position="591"/>
        <end position="667"/>
    </location>
</feature>
<dbReference type="AlphaFoldDB" id="A0A8J4GWM1"/>
<feature type="non-terminal residue" evidence="3">
    <location>
        <position position="750"/>
    </location>
</feature>
<dbReference type="Proteomes" id="UP000722791">
    <property type="component" value="Unassembled WGS sequence"/>
</dbReference>
<evidence type="ECO:0000256" key="1">
    <source>
        <dbReference type="SAM" id="MobiDB-lite"/>
    </source>
</evidence>
<sequence length="750" mass="81167">IFLAILSFSLCVQVSTLAEVLVFEISDSFRGHFARFIRQGAYLYARRVLSLRNIAFPISGIESISDLQDALHIACQHASYVSMPQNAPLAGAAHGSLDYYTDDTNSSVPYFKYNWGQAAFVGIIKDIHKAINRLLETQRHMGQPGVSNPTAAPSNSQTDDVSELKATPAVYLTGQPAASNPEVQAGPTGPPFGIFAALLAAAAGFRTESQVSPSASAIGVGIPSPAVLPLQSEPDALLTLAQSEQAAAFNPEDQAGPSGSAIGLGTLLPVAAVCHPEAQAAPSGSACGVDTPLAAGVPQRSGPEASPSLALTRQAGPSRQDNQPGTIVPSHDEAEDAAADVLLQLHDKSPRDYGLRKRTHPIVYPNSVGKSHTRRKPRTQVKQGPSTMPRPVRGLPLRPTSTEYDAQAVDFGHDIGPSLVGHIQRTGIAVVNDYRLRDLATSSAAAARSHLRSSENSTNLFEYVVRNPDGAIVIDSRGRVKMSRGTRQRRHILLQNNPPVQLRRLWKRSKYLLKKILLNMPCLRLSHPALVGNKPGTEPVDIQSLHVAAKPGSDNNFLAIIPLEIDTTLLVVPFSPAIVKYYVHQVNRIPAEEASEQDADGDDDDSETEDVPDSDDGDEEEEDQPAQGSTQQLRHDDGSEVDISSDYNSSDYDQLESDDSAEVHRDLPESTAKSFANVFSHQRVLRLRMRPGQIVLLDGNTIHAGDAGQPDSWSTRLQVYAHSKKSSNTIWPIEGMHHAFARKFGYWSYR</sequence>
<name>A0A8J4GWM1_9CHLO</name>
<feature type="region of interest" description="Disordered" evidence="1">
    <location>
        <begin position="141"/>
        <end position="163"/>
    </location>
</feature>
<proteinExistence type="predicted"/>
<reference evidence="3" key="1">
    <citation type="journal article" date="2021" name="Proc. Natl. Acad. Sci. U.S.A.">
        <title>Three genomes in the algal genus Volvox reveal the fate of a haploid sex-determining region after a transition to homothallism.</title>
        <authorList>
            <person name="Yamamoto K."/>
            <person name="Hamaji T."/>
            <person name="Kawai-Toyooka H."/>
            <person name="Matsuzaki R."/>
            <person name="Takahashi F."/>
            <person name="Nishimura Y."/>
            <person name="Kawachi M."/>
            <person name="Noguchi H."/>
            <person name="Minakuchi Y."/>
            <person name="Umen J.G."/>
            <person name="Toyoda A."/>
            <person name="Nozaki H."/>
        </authorList>
    </citation>
    <scope>NUCLEOTIDE SEQUENCE</scope>
    <source>
        <strain evidence="3">NIES-3785</strain>
    </source>
</reference>
<feature type="chain" id="PRO_5035206099" evidence="2">
    <location>
        <begin position="19"/>
        <end position="750"/>
    </location>
</feature>
<feature type="compositionally biased region" description="Low complexity" evidence="1">
    <location>
        <begin position="642"/>
        <end position="652"/>
    </location>
</feature>
<comment type="caution">
    <text evidence="3">The sequence shown here is derived from an EMBL/GenBank/DDBJ whole genome shotgun (WGS) entry which is preliminary data.</text>
</comment>
<gene>
    <name evidence="3" type="ORF">Vretimale_19296</name>
</gene>
<keyword evidence="2" id="KW-0732">Signal</keyword>
<feature type="region of interest" description="Disordered" evidence="1">
    <location>
        <begin position="363"/>
        <end position="396"/>
    </location>
</feature>
<evidence type="ECO:0000256" key="2">
    <source>
        <dbReference type="SAM" id="SignalP"/>
    </source>
</evidence>
<feature type="region of interest" description="Disordered" evidence="1">
    <location>
        <begin position="292"/>
        <end position="330"/>
    </location>
</feature>
<organism evidence="3 4">
    <name type="scientific">Volvox reticuliferus</name>
    <dbReference type="NCBI Taxonomy" id="1737510"/>
    <lineage>
        <taxon>Eukaryota</taxon>
        <taxon>Viridiplantae</taxon>
        <taxon>Chlorophyta</taxon>
        <taxon>core chlorophytes</taxon>
        <taxon>Chlorophyceae</taxon>
        <taxon>CS clade</taxon>
        <taxon>Chlamydomonadales</taxon>
        <taxon>Volvocaceae</taxon>
        <taxon>Volvox</taxon>
    </lineage>
</organism>